<feature type="domain" description="Isochorismatase-like" evidence="2">
    <location>
        <begin position="4"/>
        <end position="169"/>
    </location>
</feature>
<dbReference type="Proteomes" id="UP000198994">
    <property type="component" value="Unassembled WGS sequence"/>
</dbReference>
<sequence>MSEVLLVIDMQPGFGHPESPWCTPGYDLCAERIGALAAGFAGRALFTRFVPPAEPSGAWLPYYQAWPFALDPAQSWLWELDPRFSGHPEVTGHRFAKWREAISHVPEDATLVICGVATDCCVLGTAIEAVDDGRHVRLVTDACAAGTQALHEAAITVMRDRAPMLTLTDTETELARLLED</sequence>
<dbReference type="RefSeq" id="WP_242661736.1">
    <property type="nucleotide sequence ID" value="NZ_FNAV01000009.1"/>
</dbReference>
<dbReference type="InterPro" id="IPR050272">
    <property type="entry name" value="Isochorismatase-like_hydrls"/>
</dbReference>
<evidence type="ECO:0000313" key="4">
    <source>
        <dbReference type="Proteomes" id="UP000198994"/>
    </source>
</evidence>
<dbReference type="InterPro" id="IPR036380">
    <property type="entry name" value="Isochorismatase-like_sf"/>
</dbReference>
<proteinExistence type="predicted"/>
<dbReference type="CDD" id="cd00431">
    <property type="entry name" value="cysteine_hydrolases"/>
    <property type="match status" value="1"/>
</dbReference>
<protein>
    <submittedName>
        <fullName evidence="3">Nicotinamidase-related amidase</fullName>
    </submittedName>
</protein>
<dbReference type="PANTHER" id="PTHR43540:SF6">
    <property type="entry name" value="ISOCHORISMATASE-LIKE DOMAIN-CONTAINING PROTEIN"/>
    <property type="match status" value="1"/>
</dbReference>
<gene>
    <name evidence="3" type="ORF">SAMN04488105_109228</name>
</gene>
<dbReference type="PANTHER" id="PTHR43540">
    <property type="entry name" value="PEROXYUREIDOACRYLATE/UREIDOACRYLATE AMIDOHYDROLASE-RELATED"/>
    <property type="match status" value="1"/>
</dbReference>
<name>A0A1G7GUV6_9RHOB</name>
<accession>A0A1G7GUV6</accession>
<keyword evidence="4" id="KW-1185">Reference proteome</keyword>
<dbReference type="EMBL" id="FNAV01000009">
    <property type="protein sequence ID" value="SDE91968.1"/>
    <property type="molecule type" value="Genomic_DNA"/>
</dbReference>
<dbReference type="Gene3D" id="3.40.50.850">
    <property type="entry name" value="Isochorismatase-like"/>
    <property type="match status" value="2"/>
</dbReference>
<organism evidence="3 4">
    <name type="scientific">Salipiger thiooxidans</name>
    <dbReference type="NCBI Taxonomy" id="282683"/>
    <lineage>
        <taxon>Bacteria</taxon>
        <taxon>Pseudomonadati</taxon>
        <taxon>Pseudomonadota</taxon>
        <taxon>Alphaproteobacteria</taxon>
        <taxon>Rhodobacterales</taxon>
        <taxon>Roseobacteraceae</taxon>
        <taxon>Salipiger</taxon>
    </lineage>
</organism>
<dbReference type="Pfam" id="PF00857">
    <property type="entry name" value="Isochorismatase"/>
    <property type="match status" value="1"/>
</dbReference>
<evidence type="ECO:0000256" key="1">
    <source>
        <dbReference type="ARBA" id="ARBA00022801"/>
    </source>
</evidence>
<dbReference type="STRING" id="282683.SAMN04488105_109228"/>
<dbReference type="SUPFAM" id="SSF52499">
    <property type="entry name" value="Isochorismatase-like hydrolases"/>
    <property type="match status" value="1"/>
</dbReference>
<evidence type="ECO:0000259" key="2">
    <source>
        <dbReference type="Pfam" id="PF00857"/>
    </source>
</evidence>
<dbReference type="AlphaFoldDB" id="A0A1G7GUV6"/>
<keyword evidence="1" id="KW-0378">Hydrolase</keyword>
<reference evidence="4" key="1">
    <citation type="submission" date="2016-10" db="EMBL/GenBank/DDBJ databases">
        <authorList>
            <person name="Varghese N."/>
            <person name="Submissions S."/>
        </authorList>
    </citation>
    <scope>NUCLEOTIDE SEQUENCE [LARGE SCALE GENOMIC DNA]</scope>
    <source>
        <strain evidence="4">DSM 10146</strain>
    </source>
</reference>
<dbReference type="GO" id="GO:0016787">
    <property type="term" value="F:hydrolase activity"/>
    <property type="evidence" value="ECO:0007669"/>
    <property type="project" value="UniProtKB-KW"/>
</dbReference>
<dbReference type="InterPro" id="IPR000868">
    <property type="entry name" value="Isochorismatase-like_dom"/>
</dbReference>
<evidence type="ECO:0000313" key="3">
    <source>
        <dbReference type="EMBL" id="SDE91968.1"/>
    </source>
</evidence>